<evidence type="ECO:0000256" key="6">
    <source>
        <dbReference type="ARBA" id="ARBA00022918"/>
    </source>
</evidence>
<accession>A0A8J6CWD4</accession>
<evidence type="ECO:0000313" key="10">
    <source>
        <dbReference type="Proteomes" id="UP000701853"/>
    </source>
</evidence>
<evidence type="ECO:0000256" key="1">
    <source>
        <dbReference type="ARBA" id="ARBA00022679"/>
    </source>
</evidence>
<evidence type="ECO:0008006" key="11">
    <source>
        <dbReference type="Google" id="ProtNLM"/>
    </source>
</evidence>
<keyword evidence="6" id="KW-0695">RNA-directed DNA polymerase</keyword>
<evidence type="ECO:0000256" key="5">
    <source>
        <dbReference type="ARBA" id="ARBA00022801"/>
    </source>
</evidence>
<reference evidence="9 10" key="1">
    <citation type="journal article" date="2021" name="bioRxiv">
        <title>The Gossypium anomalum genome as a resource for cotton improvement and evolutionary analysis of hybrid incompatibility.</title>
        <authorList>
            <person name="Grover C.E."/>
            <person name="Yuan D."/>
            <person name="Arick M.A."/>
            <person name="Miller E.R."/>
            <person name="Hu G."/>
            <person name="Peterson D.G."/>
            <person name="Wendel J.F."/>
            <person name="Udall J.A."/>
        </authorList>
    </citation>
    <scope>NUCLEOTIDE SEQUENCE [LARGE SCALE GENOMIC DNA]</scope>
    <source>
        <strain evidence="9">JFW-Udall</strain>
        <tissue evidence="9">Leaf</tissue>
    </source>
</reference>
<name>A0A8J6CWD4_9ROSI</name>
<keyword evidence="3" id="KW-0540">Nuclease</keyword>
<dbReference type="Proteomes" id="UP000701853">
    <property type="component" value="Chromosome 8"/>
</dbReference>
<dbReference type="InterPro" id="IPR050951">
    <property type="entry name" value="Retrovirus_Pol_polyprotein"/>
</dbReference>
<dbReference type="InterPro" id="IPR041373">
    <property type="entry name" value="RT_RNaseH"/>
</dbReference>
<dbReference type="InterPro" id="IPR001584">
    <property type="entry name" value="Integrase_cat-core"/>
</dbReference>
<dbReference type="SUPFAM" id="SSF53098">
    <property type="entry name" value="Ribonuclease H-like"/>
    <property type="match status" value="1"/>
</dbReference>
<dbReference type="GO" id="GO:0015074">
    <property type="term" value="P:DNA integration"/>
    <property type="evidence" value="ECO:0007669"/>
    <property type="project" value="InterPro"/>
</dbReference>
<dbReference type="GO" id="GO:0004519">
    <property type="term" value="F:endonuclease activity"/>
    <property type="evidence" value="ECO:0007669"/>
    <property type="project" value="UniProtKB-KW"/>
</dbReference>
<keyword evidence="2" id="KW-0548">Nucleotidyltransferase</keyword>
<dbReference type="EMBL" id="JAHUZN010000008">
    <property type="protein sequence ID" value="KAG8485931.1"/>
    <property type="molecule type" value="Genomic_DNA"/>
</dbReference>
<dbReference type="InterPro" id="IPR016197">
    <property type="entry name" value="Chromo-like_dom_sf"/>
</dbReference>
<evidence type="ECO:0000256" key="3">
    <source>
        <dbReference type="ARBA" id="ARBA00022722"/>
    </source>
</evidence>
<dbReference type="GO" id="GO:0003964">
    <property type="term" value="F:RNA-directed DNA polymerase activity"/>
    <property type="evidence" value="ECO:0007669"/>
    <property type="project" value="UniProtKB-KW"/>
</dbReference>
<proteinExistence type="predicted"/>
<dbReference type="PROSITE" id="PS50013">
    <property type="entry name" value="CHROMO_2"/>
    <property type="match status" value="1"/>
</dbReference>
<dbReference type="PANTHER" id="PTHR37984:SF5">
    <property type="entry name" value="PROTEIN NYNRIN-LIKE"/>
    <property type="match status" value="1"/>
</dbReference>
<keyword evidence="1" id="KW-0808">Transferase</keyword>
<feature type="domain" description="Integrase catalytic" evidence="8">
    <location>
        <begin position="113"/>
        <end position="275"/>
    </location>
</feature>
<evidence type="ECO:0000256" key="4">
    <source>
        <dbReference type="ARBA" id="ARBA00022759"/>
    </source>
</evidence>
<dbReference type="InterPro" id="IPR056924">
    <property type="entry name" value="SH3_Tf2-1"/>
</dbReference>
<dbReference type="InterPro" id="IPR000953">
    <property type="entry name" value="Chromo/chromo_shadow_dom"/>
</dbReference>
<dbReference type="Pfam" id="PF17917">
    <property type="entry name" value="RT_RNaseH"/>
    <property type="match status" value="1"/>
</dbReference>
<evidence type="ECO:0000259" key="8">
    <source>
        <dbReference type="PROSITE" id="PS50994"/>
    </source>
</evidence>
<dbReference type="Gene3D" id="3.30.420.10">
    <property type="entry name" value="Ribonuclease H-like superfamily/Ribonuclease H"/>
    <property type="match status" value="1"/>
</dbReference>
<dbReference type="Pfam" id="PF24626">
    <property type="entry name" value="SH3_Tf2-1"/>
    <property type="match status" value="1"/>
</dbReference>
<dbReference type="PROSITE" id="PS50994">
    <property type="entry name" value="INTEGRASE"/>
    <property type="match status" value="1"/>
</dbReference>
<organism evidence="9 10">
    <name type="scientific">Gossypium anomalum</name>
    <dbReference type="NCBI Taxonomy" id="47600"/>
    <lineage>
        <taxon>Eukaryota</taxon>
        <taxon>Viridiplantae</taxon>
        <taxon>Streptophyta</taxon>
        <taxon>Embryophyta</taxon>
        <taxon>Tracheophyta</taxon>
        <taxon>Spermatophyta</taxon>
        <taxon>Magnoliopsida</taxon>
        <taxon>eudicotyledons</taxon>
        <taxon>Gunneridae</taxon>
        <taxon>Pentapetalae</taxon>
        <taxon>rosids</taxon>
        <taxon>malvids</taxon>
        <taxon>Malvales</taxon>
        <taxon>Malvaceae</taxon>
        <taxon>Malvoideae</taxon>
        <taxon>Gossypium</taxon>
    </lineage>
</organism>
<dbReference type="InterPro" id="IPR036397">
    <property type="entry name" value="RNaseH_sf"/>
</dbReference>
<evidence type="ECO:0000313" key="9">
    <source>
        <dbReference type="EMBL" id="KAG8485931.1"/>
    </source>
</evidence>
<dbReference type="GO" id="GO:0003676">
    <property type="term" value="F:nucleic acid binding"/>
    <property type="evidence" value="ECO:0007669"/>
    <property type="project" value="InterPro"/>
</dbReference>
<sequence length="422" mass="48902">MLAVLLAVKKWHPYVVGRRFQIRTDQQSLKILADRQAITPFQQRWEGPRIRGIAPSMCGEYFMVLRRKRKAVVGNDIKLKRKLFECFNCSPLGGHSGARYQSKLYCLPWSPIALTYPDRAWEAISIDFIEGLPVTRNKNTILVVVDRLTKYRHFLPLSHPFTAITIAQEYLIHVYKLHGIPETIVSDRDKIFVSNFWQELFKRLGAKLCLSTAYHPQTNGQTEVLKRCLGGYLRCMVSECPKEWVQWLPLAEWWYNTTHHSAIYTIPYEALLWSSTTPTLALPSGSSNIATVDRSLHNREVMRKLLHFHLKRAQERMRQIASKKRSDRKAKVGQVPYKLTLPVGLRIHPTFHVSQLKKYIGKTSTSSMLPVVETDGVIDKEPMRILDRRVIKMGNQAATEVLVEWFNTYPEDSTWEDLQELQ</sequence>
<dbReference type="AlphaFoldDB" id="A0A8J6CWD4"/>
<keyword evidence="4" id="KW-0255">Endonuclease</keyword>
<keyword evidence="5" id="KW-0378">Hydrolase</keyword>
<dbReference type="PANTHER" id="PTHR37984">
    <property type="entry name" value="PROTEIN CBG26694"/>
    <property type="match status" value="1"/>
</dbReference>
<gene>
    <name evidence="9" type="ORF">CXB51_019282</name>
</gene>
<dbReference type="GO" id="GO:0016787">
    <property type="term" value="F:hydrolase activity"/>
    <property type="evidence" value="ECO:0007669"/>
    <property type="project" value="UniProtKB-KW"/>
</dbReference>
<comment type="caution">
    <text evidence="9">The sequence shown here is derived from an EMBL/GenBank/DDBJ whole genome shotgun (WGS) entry which is preliminary data.</text>
</comment>
<dbReference type="InterPro" id="IPR012337">
    <property type="entry name" value="RNaseH-like_sf"/>
</dbReference>
<feature type="domain" description="Chromo" evidence="7">
    <location>
        <begin position="380"/>
        <end position="422"/>
    </location>
</feature>
<dbReference type="SUPFAM" id="SSF54160">
    <property type="entry name" value="Chromo domain-like"/>
    <property type="match status" value="1"/>
</dbReference>
<evidence type="ECO:0000259" key="7">
    <source>
        <dbReference type="PROSITE" id="PS50013"/>
    </source>
</evidence>
<keyword evidence="10" id="KW-1185">Reference proteome</keyword>
<evidence type="ECO:0000256" key="2">
    <source>
        <dbReference type="ARBA" id="ARBA00022695"/>
    </source>
</evidence>
<dbReference type="OrthoDB" id="5554229at2759"/>
<protein>
    <recommendedName>
        <fullName evidence="11">Integrase catalytic domain-containing protein</fullName>
    </recommendedName>
</protein>